<dbReference type="Pfam" id="PF13180">
    <property type="entry name" value="PDZ_2"/>
    <property type="match status" value="2"/>
</dbReference>
<keyword evidence="3" id="KW-0378">Hydrolase</keyword>
<evidence type="ECO:0000256" key="1">
    <source>
        <dbReference type="ARBA" id="ARBA00010541"/>
    </source>
</evidence>
<proteinExistence type="inferred from homology"/>
<dbReference type="InterPro" id="IPR001478">
    <property type="entry name" value="PDZ"/>
</dbReference>
<organism evidence="3 4">
    <name type="scientific">Luteitalea pratensis</name>
    <dbReference type="NCBI Taxonomy" id="1855912"/>
    <lineage>
        <taxon>Bacteria</taxon>
        <taxon>Pseudomonadati</taxon>
        <taxon>Acidobacteriota</taxon>
        <taxon>Vicinamibacteria</taxon>
        <taxon>Vicinamibacterales</taxon>
        <taxon>Vicinamibacteraceae</taxon>
        <taxon>Luteitalea</taxon>
    </lineage>
</organism>
<keyword evidence="3" id="KW-0645">Protease</keyword>
<keyword evidence="4" id="KW-1185">Reference proteome</keyword>
<reference evidence="4" key="2">
    <citation type="submission" date="2016-04" db="EMBL/GenBank/DDBJ databases">
        <title>First Complete Genome Sequence of a Subdivision 6 Acidobacterium.</title>
        <authorList>
            <person name="Huang S."/>
            <person name="Vieira S."/>
            <person name="Bunk B."/>
            <person name="Riedel T."/>
            <person name="Sproeer C."/>
            <person name="Overmann J."/>
        </authorList>
    </citation>
    <scope>NUCLEOTIDE SEQUENCE [LARGE SCALE GENOMIC DNA]</scope>
    <source>
        <strain evidence="4">DSM 100886 HEG_-6_39</strain>
    </source>
</reference>
<name>A0A143PXK3_LUTPR</name>
<dbReference type="InterPro" id="IPR036034">
    <property type="entry name" value="PDZ_sf"/>
</dbReference>
<dbReference type="Gene3D" id="2.30.42.10">
    <property type="match status" value="2"/>
</dbReference>
<dbReference type="EC" id="3.4.21.107" evidence="3"/>
<dbReference type="AlphaFoldDB" id="A0A143PXK3"/>
<sequence length="384" mass="40679">MQTRLWLASSVTVAIVAAGVFVAGPIVHGQAPQAPGAGAIPDSAAFSRDVQQAVQDALDEAGLRNGPFKVDVHRLVEDATRAAQDAVRDLDVKVFVDDAMQDVPDMAMLGGRPRIGVRTRDVTAEEAKAAGLQGITGAFVSEVPADSVAGKAGLQEKDIIVSVDGETIRSARQLSRVIAESPEGRALQIAYVRGTARNTVTVTPASPAMTWNFSGPAGEGPVIRKFERRVDPAHPDAPPHQFDLLIPPGGPEAGNRQFFYRQGPDGDVRFWTGRGRLGVMVQPVTDQLATYFGVKDGVLVTQVTEGSAAAKAGIKAGDVITAVNAKPVKDTGDIVDALKGIEDGKVIPVELTRDKKVQTISVTLQAPSDTNRDRSVTRRQRFTA</sequence>
<dbReference type="STRING" id="1855912.LuPra_06187"/>
<accession>A0A143PXK3</accession>
<dbReference type="PROSITE" id="PS50106">
    <property type="entry name" value="PDZ"/>
    <property type="match status" value="1"/>
</dbReference>
<gene>
    <name evidence="3" type="primary">degP1_2</name>
    <name evidence="3" type="ORF">LuPra_06187</name>
</gene>
<feature type="domain" description="PDZ" evidence="2">
    <location>
        <begin position="274"/>
        <end position="330"/>
    </location>
</feature>
<dbReference type="RefSeq" id="WP_110174316.1">
    <property type="nucleotide sequence ID" value="NZ_CP015136.1"/>
</dbReference>
<dbReference type="Proteomes" id="UP000076079">
    <property type="component" value="Chromosome"/>
</dbReference>
<dbReference type="SMART" id="SM00228">
    <property type="entry name" value="PDZ"/>
    <property type="match status" value="2"/>
</dbReference>
<protein>
    <submittedName>
        <fullName evidence="3">Putative periplasmic serine endoprotease DegP-like</fullName>
        <ecNumber evidence="3">3.4.21.107</ecNumber>
    </submittedName>
</protein>
<dbReference type="PANTHER" id="PTHR22939:SF129">
    <property type="entry name" value="SERINE PROTEASE HTRA2, MITOCHONDRIAL"/>
    <property type="match status" value="1"/>
</dbReference>
<dbReference type="GO" id="GO:0008233">
    <property type="term" value="F:peptidase activity"/>
    <property type="evidence" value="ECO:0007669"/>
    <property type="project" value="UniProtKB-KW"/>
</dbReference>
<dbReference type="PANTHER" id="PTHR22939">
    <property type="entry name" value="SERINE PROTEASE FAMILY S1C HTRA-RELATED"/>
    <property type="match status" value="1"/>
</dbReference>
<dbReference type="SUPFAM" id="SSF50156">
    <property type="entry name" value="PDZ domain-like"/>
    <property type="match status" value="2"/>
</dbReference>
<dbReference type="KEGG" id="abac:LuPra_06187"/>
<reference evidence="3 4" key="1">
    <citation type="journal article" date="2016" name="Genome Announc.">
        <title>First Complete Genome Sequence of a Subdivision 6 Acidobacterium Strain.</title>
        <authorList>
            <person name="Huang S."/>
            <person name="Vieira S."/>
            <person name="Bunk B."/>
            <person name="Riedel T."/>
            <person name="Sproer C."/>
            <person name="Overmann J."/>
        </authorList>
    </citation>
    <scope>NUCLEOTIDE SEQUENCE [LARGE SCALE GENOMIC DNA]</scope>
    <source>
        <strain evidence="4">DSM 100886 HEG_-6_39</strain>
    </source>
</reference>
<evidence type="ECO:0000313" key="4">
    <source>
        <dbReference type="Proteomes" id="UP000076079"/>
    </source>
</evidence>
<dbReference type="EMBL" id="CP015136">
    <property type="protein sequence ID" value="AMY12903.1"/>
    <property type="molecule type" value="Genomic_DNA"/>
</dbReference>
<dbReference type="GO" id="GO:0006508">
    <property type="term" value="P:proteolysis"/>
    <property type="evidence" value="ECO:0007669"/>
    <property type="project" value="UniProtKB-KW"/>
</dbReference>
<comment type="similarity">
    <text evidence="1">Belongs to the peptidase S1C family.</text>
</comment>
<evidence type="ECO:0000313" key="3">
    <source>
        <dbReference type="EMBL" id="AMY12903.1"/>
    </source>
</evidence>
<evidence type="ECO:0000259" key="2">
    <source>
        <dbReference type="PROSITE" id="PS50106"/>
    </source>
</evidence>